<feature type="domain" description="Tyr recombinase" evidence="6">
    <location>
        <begin position="208"/>
        <end position="383"/>
    </location>
</feature>
<evidence type="ECO:0000313" key="9">
    <source>
        <dbReference type="Proteomes" id="UP000198620"/>
    </source>
</evidence>
<dbReference type="PANTHER" id="PTHR30629:SF2">
    <property type="entry name" value="PROPHAGE INTEGRASE INTS-RELATED"/>
    <property type="match status" value="1"/>
</dbReference>
<dbReference type="InterPro" id="IPR002104">
    <property type="entry name" value="Integrase_catalytic"/>
</dbReference>
<evidence type="ECO:0000256" key="3">
    <source>
        <dbReference type="ARBA" id="ARBA00023125"/>
    </source>
</evidence>
<proteinExistence type="inferred from homology"/>
<dbReference type="GO" id="GO:0006310">
    <property type="term" value="P:DNA recombination"/>
    <property type="evidence" value="ECO:0007669"/>
    <property type="project" value="UniProtKB-KW"/>
</dbReference>
<evidence type="ECO:0000256" key="1">
    <source>
        <dbReference type="ARBA" id="ARBA00008857"/>
    </source>
</evidence>
<dbReference type="SUPFAM" id="SSF56349">
    <property type="entry name" value="DNA breaking-rejoining enzymes"/>
    <property type="match status" value="1"/>
</dbReference>
<dbReference type="Proteomes" id="UP000198620">
    <property type="component" value="Unassembled WGS sequence"/>
</dbReference>
<dbReference type="STRING" id="1233.SAMN05216387_10472"/>
<dbReference type="InterPro" id="IPR050808">
    <property type="entry name" value="Phage_Integrase"/>
</dbReference>
<dbReference type="InterPro" id="IPR025166">
    <property type="entry name" value="Integrase_DNA_bind_dom"/>
</dbReference>
<dbReference type="InterPro" id="IPR038488">
    <property type="entry name" value="Integrase_DNA-bd_sf"/>
</dbReference>
<organism evidence="8 9">
    <name type="scientific">Nitrosovibrio tenuis</name>
    <dbReference type="NCBI Taxonomy" id="1233"/>
    <lineage>
        <taxon>Bacteria</taxon>
        <taxon>Pseudomonadati</taxon>
        <taxon>Pseudomonadota</taxon>
        <taxon>Betaproteobacteria</taxon>
        <taxon>Nitrosomonadales</taxon>
        <taxon>Nitrosomonadaceae</taxon>
        <taxon>Nitrosovibrio</taxon>
    </lineage>
</organism>
<evidence type="ECO:0000259" key="6">
    <source>
        <dbReference type="PROSITE" id="PS51898"/>
    </source>
</evidence>
<evidence type="ECO:0000313" key="8">
    <source>
        <dbReference type="EMBL" id="SEK98631.1"/>
    </source>
</evidence>
<evidence type="ECO:0000256" key="5">
    <source>
        <dbReference type="PROSITE-ProRule" id="PRU01248"/>
    </source>
</evidence>
<dbReference type="OrthoDB" id="662444at2"/>
<feature type="domain" description="Core-binding (CB)" evidence="7">
    <location>
        <begin position="96"/>
        <end position="174"/>
    </location>
</feature>
<dbReference type="InterPro" id="IPR013762">
    <property type="entry name" value="Integrase-like_cat_sf"/>
</dbReference>
<keyword evidence="2" id="KW-0229">DNA integration</keyword>
<dbReference type="RefSeq" id="WP_090828311.1">
    <property type="nucleotide sequence ID" value="NZ_FOBH01000004.1"/>
</dbReference>
<dbReference type="AlphaFoldDB" id="A0A1H7LIB0"/>
<comment type="similarity">
    <text evidence="1">Belongs to the 'phage' integrase family.</text>
</comment>
<dbReference type="Pfam" id="PF00589">
    <property type="entry name" value="Phage_integrase"/>
    <property type="match status" value="1"/>
</dbReference>
<evidence type="ECO:0000256" key="4">
    <source>
        <dbReference type="ARBA" id="ARBA00023172"/>
    </source>
</evidence>
<sequence>MPKLTKSVVDAIPYPETGQIFYRDSEIKGFGLRVGTSSKVYIAEGKVNSKTIRVSIGHHGIFTAEQARQEAKNILGMIARDINPNDVSKAKRAQSVTLSEVFEAYLKARGSLKSRTVYDYKRLMKTYLADWQTKPLVEISKDQIERKHREIGERSPAQANLTMRFVRALLNFAIGKYEDSAGNPIIANNPTKRLSQTRSWYRVDRRNTVIKAHDLPQWFRAVNNLKDDALGRNRIKDYLLLLLFTGLRREEGLSLAWSQVDLKAKTLTIPDPKNRQPHVLPLSNFLHDLLMKRYLERTDSPFVFPGDGIKGYLNEPRKQMNKVIEESGVEFTLHDLRRTFITVAESLDISGYALKRLANHKMANDVTAGYIISDVQRLREPMQRVTNFLLTSMNAVTDTDTYTVTVIDTVTDTDKPTCAT</sequence>
<gene>
    <name evidence="8" type="ORF">SAMN05216387_10472</name>
</gene>
<name>A0A1H7LIB0_9PROT</name>
<dbReference type="Gene3D" id="3.30.160.390">
    <property type="entry name" value="Integrase, DNA-binding domain"/>
    <property type="match status" value="1"/>
</dbReference>
<dbReference type="Gene3D" id="1.10.443.10">
    <property type="entry name" value="Intergrase catalytic core"/>
    <property type="match status" value="1"/>
</dbReference>
<dbReference type="GO" id="GO:0003677">
    <property type="term" value="F:DNA binding"/>
    <property type="evidence" value="ECO:0007669"/>
    <property type="project" value="UniProtKB-UniRule"/>
</dbReference>
<evidence type="ECO:0000259" key="7">
    <source>
        <dbReference type="PROSITE" id="PS51900"/>
    </source>
</evidence>
<keyword evidence="4" id="KW-0233">DNA recombination</keyword>
<dbReference type="GO" id="GO:0015074">
    <property type="term" value="P:DNA integration"/>
    <property type="evidence" value="ECO:0007669"/>
    <property type="project" value="UniProtKB-KW"/>
</dbReference>
<reference evidence="8 9" key="1">
    <citation type="submission" date="2016-10" db="EMBL/GenBank/DDBJ databases">
        <authorList>
            <person name="de Groot N.N."/>
        </authorList>
    </citation>
    <scope>NUCLEOTIDE SEQUENCE [LARGE SCALE GENOMIC DNA]</scope>
    <source>
        <strain evidence="8 9">Nv1</strain>
    </source>
</reference>
<accession>A0A1H7LIB0</accession>
<dbReference type="InterPro" id="IPR010998">
    <property type="entry name" value="Integrase_recombinase_N"/>
</dbReference>
<dbReference type="InterPro" id="IPR044068">
    <property type="entry name" value="CB"/>
</dbReference>
<keyword evidence="9" id="KW-1185">Reference proteome</keyword>
<protein>
    <submittedName>
        <fullName evidence="8">Site-specific recombinase XerD</fullName>
    </submittedName>
</protein>
<evidence type="ECO:0000256" key="2">
    <source>
        <dbReference type="ARBA" id="ARBA00022908"/>
    </source>
</evidence>
<dbReference type="InterPro" id="IPR011010">
    <property type="entry name" value="DNA_brk_join_enz"/>
</dbReference>
<dbReference type="PROSITE" id="PS51898">
    <property type="entry name" value="TYR_RECOMBINASE"/>
    <property type="match status" value="1"/>
</dbReference>
<dbReference type="Pfam" id="PF13356">
    <property type="entry name" value="Arm-DNA-bind_3"/>
    <property type="match status" value="1"/>
</dbReference>
<dbReference type="Gene3D" id="1.10.150.130">
    <property type="match status" value="1"/>
</dbReference>
<dbReference type="EMBL" id="FOBH01000004">
    <property type="protein sequence ID" value="SEK98631.1"/>
    <property type="molecule type" value="Genomic_DNA"/>
</dbReference>
<keyword evidence="3 5" id="KW-0238">DNA-binding</keyword>
<dbReference type="PROSITE" id="PS51900">
    <property type="entry name" value="CB"/>
    <property type="match status" value="1"/>
</dbReference>
<dbReference type="PANTHER" id="PTHR30629">
    <property type="entry name" value="PROPHAGE INTEGRASE"/>
    <property type="match status" value="1"/>
</dbReference>